<organism evidence="3 4">
    <name type="scientific">Laodelphax striatellus</name>
    <name type="common">Small brown planthopper</name>
    <name type="synonym">Delphax striatella</name>
    <dbReference type="NCBI Taxonomy" id="195883"/>
    <lineage>
        <taxon>Eukaryota</taxon>
        <taxon>Metazoa</taxon>
        <taxon>Ecdysozoa</taxon>
        <taxon>Arthropoda</taxon>
        <taxon>Hexapoda</taxon>
        <taxon>Insecta</taxon>
        <taxon>Pterygota</taxon>
        <taxon>Neoptera</taxon>
        <taxon>Paraneoptera</taxon>
        <taxon>Hemiptera</taxon>
        <taxon>Auchenorrhyncha</taxon>
        <taxon>Fulgoroidea</taxon>
        <taxon>Delphacidae</taxon>
        <taxon>Criomorphinae</taxon>
        <taxon>Laodelphax</taxon>
    </lineage>
</organism>
<keyword evidence="4" id="KW-1185">Reference proteome</keyword>
<dbReference type="PANTHER" id="PTHR12236:SF98">
    <property type="entry name" value="CUTICULAR PROTEIN 56F"/>
    <property type="match status" value="1"/>
</dbReference>
<proteinExistence type="predicted"/>
<dbReference type="STRING" id="195883.A0A482WGE0"/>
<dbReference type="AlphaFoldDB" id="A0A482WGE0"/>
<dbReference type="GO" id="GO:0042302">
    <property type="term" value="F:structural constituent of cuticle"/>
    <property type="evidence" value="ECO:0007669"/>
    <property type="project" value="UniProtKB-UniRule"/>
</dbReference>
<dbReference type="GO" id="GO:0031012">
    <property type="term" value="C:extracellular matrix"/>
    <property type="evidence" value="ECO:0007669"/>
    <property type="project" value="TreeGrafter"/>
</dbReference>
<dbReference type="PROSITE" id="PS51155">
    <property type="entry name" value="CHIT_BIND_RR_2"/>
    <property type="match status" value="1"/>
</dbReference>
<dbReference type="InParanoid" id="A0A482WGE0"/>
<dbReference type="Pfam" id="PF00379">
    <property type="entry name" value="Chitin_bind_4"/>
    <property type="match status" value="1"/>
</dbReference>
<comment type="caution">
    <text evidence="3">The sequence shown here is derived from an EMBL/GenBank/DDBJ whole genome shotgun (WGS) entry which is preliminary data.</text>
</comment>
<dbReference type="GO" id="GO:0005615">
    <property type="term" value="C:extracellular space"/>
    <property type="evidence" value="ECO:0007669"/>
    <property type="project" value="TreeGrafter"/>
</dbReference>
<sequence length="251" mass="28729">MVMRKWAPEDEKIEIEGERVTFISLCICSFFSTSLQQSADYSPNNVQNNFEKQYKDEAHLVANLGLPVYKSSTPPTLSKLFKPRPAALENYFVEEKSREANEPVPVKYNNPVGKSGYVSPAKSLQSYSPPQTFNTPNSRDQAGLLKYSSAAPVFPQASNYLRPDNSYKANEIHYQDEPVNYEFYYEVVEPQYYLEFGHKESRQGEVARGSYHVLLPDGRTQLVEYQADENGYRPTVTYQQKAQQPSYGNRN</sequence>
<protein>
    <submittedName>
        <fullName evidence="3">Uncharacterized protein</fullName>
    </submittedName>
</protein>
<dbReference type="InterPro" id="IPR031311">
    <property type="entry name" value="CHIT_BIND_RR_consensus"/>
</dbReference>
<reference evidence="3 4" key="1">
    <citation type="journal article" date="2017" name="Gigascience">
        <title>Genome sequence of the small brown planthopper, Laodelphax striatellus.</title>
        <authorList>
            <person name="Zhu J."/>
            <person name="Jiang F."/>
            <person name="Wang X."/>
            <person name="Yang P."/>
            <person name="Bao Y."/>
            <person name="Zhao W."/>
            <person name="Wang W."/>
            <person name="Lu H."/>
            <person name="Wang Q."/>
            <person name="Cui N."/>
            <person name="Li J."/>
            <person name="Chen X."/>
            <person name="Luo L."/>
            <person name="Yu J."/>
            <person name="Kang L."/>
            <person name="Cui F."/>
        </authorList>
    </citation>
    <scope>NUCLEOTIDE SEQUENCE [LARGE SCALE GENOMIC DNA]</scope>
    <source>
        <strain evidence="3">Lst14</strain>
    </source>
</reference>
<evidence type="ECO:0000313" key="3">
    <source>
        <dbReference type="EMBL" id="RZF32538.1"/>
    </source>
</evidence>
<evidence type="ECO:0000313" key="4">
    <source>
        <dbReference type="Proteomes" id="UP000291343"/>
    </source>
</evidence>
<dbReference type="InterPro" id="IPR000618">
    <property type="entry name" value="Insect_cuticle"/>
</dbReference>
<accession>A0A482WGE0</accession>
<gene>
    <name evidence="3" type="ORF">LSTR_LSTR011317</name>
</gene>
<dbReference type="InterPro" id="IPR051217">
    <property type="entry name" value="Insect_Cuticle_Struc_Prot"/>
</dbReference>
<dbReference type="PROSITE" id="PS00233">
    <property type="entry name" value="CHIT_BIND_RR_1"/>
    <property type="match status" value="1"/>
</dbReference>
<dbReference type="Proteomes" id="UP000291343">
    <property type="component" value="Unassembled WGS sequence"/>
</dbReference>
<dbReference type="OrthoDB" id="6425109at2759"/>
<dbReference type="PANTHER" id="PTHR12236">
    <property type="entry name" value="STRUCTURAL CONTITUENT OF CUTICLE"/>
    <property type="match status" value="1"/>
</dbReference>
<evidence type="ECO:0000256" key="2">
    <source>
        <dbReference type="PROSITE-ProRule" id="PRU00497"/>
    </source>
</evidence>
<dbReference type="EMBL" id="QKKF02036682">
    <property type="protein sequence ID" value="RZF32538.1"/>
    <property type="molecule type" value="Genomic_DNA"/>
</dbReference>
<keyword evidence="1 2" id="KW-0193">Cuticle</keyword>
<name>A0A482WGE0_LAOST</name>
<evidence type="ECO:0000256" key="1">
    <source>
        <dbReference type="ARBA" id="ARBA00022460"/>
    </source>
</evidence>